<evidence type="ECO:0000256" key="3">
    <source>
        <dbReference type="ARBA" id="ARBA00022502"/>
    </source>
</evidence>
<keyword evidence="6 10" id="KW-0812">Transmembrane</keyword>
<dbReference type="UniPathway" id="UPA00196"/>
<feature type="transmembrane region" description="Helical" evidence="10">
    <location>
        <begin position="364"/>
        <end position="387"/>
    </location>
</feature>
<evidence type="ECO:0000256" key="7">
    <source>
        <dbReference type="ARBA" id="ARBA00022824"/>
    </source>
</evidence>
<keyword evidence="9 10" id="KW-0472">Membrane</keyword>
<dbReference type="GO" id="GO:0000009">
    <property type="term" value="F:alpha-1,6-mannosyltransferase activity"/>
    <property type="evidence" value="ECO:0007669"/>
    <property type="project" value="InterPro"/>
</dbReference>
<comment type="caution">
    <text evidence="11">The sequence shown here is derived from an EMBL/GenBank/DDBJ whole genome shotgun (WGS) entry which is preliminary data.</text>
</comment>
<dbReference type="GO" id="GO:0031501">
    <property type="term" value="C:mannosyltransferase complex"/>
    <property type="evidence" value="ECO:0007669"/>
    <property type="project" value="TreeGrafter"/>
</dbReference>
<reference evidence="11 12" key="1">
    <citation type="journal article" date="2016" name="Nat. Commun.">
        <title>Thousands of microbial genomes shed light on interconnected biogeochemical processes in an aquifer system.</title>
        <authorList>
            <person name="Anantharaman K."/>
            <person name="Brown C.T."/>
            <person name="Hug L.A."/>
            <person name="Sharon I."/>
            <person name="Castelle C.J."/>
            <person name="Probst A.J."/>
            <person name="Thomas B.C."/>
            <person name="Singh A."/>
            <person name="Wilkins M.J."/>
            <person name="Karaoz U."/>
            <person name="Brodie E.L."/>
            <person name="Williams K.H."/>
            <person name="Hubbard S.S."/>
            <person name="Banfield J.F."/>
        </authorList>
    </citation>
    <scope>NUCLEOTIDE SEQUENCE [LARGE SCALE GENOMIC DNA]</scope>
</reference>
<evidence type="ECO:0000313" key="11">
    <source>
        <dbReference type="EMBL" id="OGK15923.1"/>
    </source>
</evidence>
<keyword evidence="4" id="KW-0328">Glycosyltransferase</keyword>
<keyword evidence="8 10" id="KW-1133">Transmembrane helix</keyword>
<evidence type="ECO:0000256" key="5">
    <source>
        <dbReference type="ARBA" id="ARBA00022679"/>
    </source>
</evidence>
<evidence type="ECO:0008006" key="13">
    <source>
        <dbReference type="Google" id="ProtNLM"/>
    </source>
</evidence>
<feature type="transmembrane region" description="Helical" evidence="10">
    <location>
        <begin position="278"/>
        <end position="302"/>
    </location>
</feature>
<dbReference type="Proteomes" id="UP000177208">
    <property type="component" value="Unassembled WGS sequence"/>
</dbReference>
<dbReference type="PANTHER" id="PTHR12468">
    <property type="entry name" value="GPI MANNOSYLTRANSFERASE 2"/>
    <property type="match status" value="1"/>
</dbReference>
<feature type="transmembrane region" description="Helical" evidence="10">
    <location>
        <begin position="7"/>
        <end position="28"/>
    </location>
</feature>
<comment type="pathway">
    <text evidence="2">Glycolipid biosynthesis; glycosylphosphatidylinositol-anchor biosynthesis.</text>
</comment>
<evidence type="ECO:0000256" key="10">
    <source>
        <dbReference type="SAM" id="Phobius"/>
    </source>
</evidence>
<keyword evidence="3" id="KW-0337">GPI-anchor biosynthesis</keyword>
<dbReference type="GO" id="GO:0004376">
    <property type="term" value="F:GPI mannosyltransferase activity"/>
    <property type="evidence" value="ECO:0007669"/>
    <property type="project" value="InterPro"/>
</dbReference>
<dbReference type="EMBL" id="MFZG01000029">
    <property type="protein sequence ID" value="OGK15923.1"/>
    <property type="molecule type" value="Genomic_DNA"/>
</dbReference>
<evidence type="ECO:0000313" key="12">
    <source>
        <dbReference type="Proteomes" id="UP000177208"/>
    </source>
</evidence>
<organism evidence="11 12">
    <name type="scientific">Candidatus Roizmanbacteria bacterium RIFCSPHIGHO2_01_FULL_39_12c</name>
    <dbReference type="NCBI Taxonomy" id="1802031"/>
    <lineage>
        <taxon>Bacteria</taxon>
        <taxon>Candidatus Roizmaniibacteriota</taxon>
    </lineage>
</organism>
<name>A0A1F7GAI3_9BACT</name>
<evidence type="ECO:0000256" key="8">
    <source>
        <dbReference type="ARBA" id="ARBA00022989"/>
    </source>
</evidence>
<evidence type="ECO:0000256" key="6">
    <source>
        <dbReference type="ARBA" id="ARBA00022692"/>
    </source>
</evidence>
<keyword evidence="5" id="KW-0808">Transferase</keyword>
<feature type="transmembrane region" description="Helical" evidence="10">
    <location>
        <begin position="167"/>
        <end position="193"/>
    </location>
</feature>
<feature type="transmembrane region" description="Helical" evidence="10">
    <location>
        <begin position="340"/>
        <end position="357"/>
    </location>
</feature>
<accession>A0A1F7GAI3</accession>
<protein>
    <recommendedName>
        <fullName evidence="13">Glycosyltransferase RgtA/B/C/D-like domain-containing protein</fullName>
    </recommendedName>
</protein>
<comment type="subcellular location">
    <subcellularLocation>
        <location evidence="1">Endoplasmic reticulum membrane</location>
        <topology evidence="1">Multi-pass membrane protein</topology>
    </subcellularLocation>
</comment>
<keyword evidence="7" id="KW-0256">Endoplasmic reticulum</keyword>
<dbReference type="PANTHER" id="PTHR12468:SF2">
    <property type="entry name" value="GPI MANNOSYLTRANSFERASE 2"/>
    <property type="match status" value="1"/>
</dbReference>
<feature type="transmembrane region" description="Helical" evidence="10">
    <location>
        <begin position="95"/>
        <end position="113"/>
    </location>
</feature>
<evidence type="ECO:0000256" key="1">
    <source>
        <dbReference type="ARBA" id="ARBA00004477"/>
    </source>
</evidence>
<dbReference type="GO" id="GO:0016020">
    <property type="term" value="C:membrane"/>
    <property type="evidence" value="ECO:0007669"/>
    <property type="project" value="GOC"/>
</dbReference>
<gene>
    <name evidence="11" type="ORF">A2774_02730</name>
</gene>
<feature type="transmembrane region" description="Helical" evidence="10">
    <location>
        <begin position="125"/>
        <end position="147"/>
    </location>
</feature>
<feature type="transmembrane region" description="Helical" evidence="10">
    <location>
        <begin position="214"/>
        <end position="233"/>
    </location>
</feature>
<dbReference type="InterPro" id="IPR007315">
    <property type="entry name" value="PIG-V/Gpi18"/>
</dbReference>
<evidence type="ECO:0000256" key="2">
    <source>
        <dbReference type="ARBA" id="ARBA00004687"/>
    </source>
</evidence>
<dbReference type="AlphaFoldDB" id="A0A1F7GAI3"/>
<dbReference type="GO" id="GO:0006506">
    <property type="term" value="P:GPI anchor biosynthetic process"/>
    <property type="evidence" value="ECO:0007669"/>
    <property type="project" value="UniProtKB-UniPathway"/>
</dbReference>
<sequence>MKFRQLLIMFLLFRLFDLAIIFLSRFFIPYLGFFPYKEIALEYNLPRILTALANFDGAHYLLIAEQGYYQYQQAFFPLYPLLIRLLSPVFPNNRLITALVISNLSFLFGLWLFRKYLLEIGNSKLDIWPLIFLMAFPTSFFFGAVYTEGLFFLLVAGTFYYLKKERSYVTAIFSFLASLTRIVGVFLVIPILITQISNLKSQNHNSKVKSFIEYLITPLAPVLGLTFYSLYLWKSTGDPLFFLHSQWAFGANRSSSIVLLPQVVYRYLHIFFTANWNFQYFIALFEFAIFAFVLSILILDLVKNLELKSVSDLSWERVGINLFSLSNLLLPTLTGTLSSIPRYALFSLSFFLFLSQLKNNLTKVVIVCIFTILHLILLGFFAQGYFIS</sequence>
<evidence type="ECO:0000256" key="4">
    <source>
        <dbReference type="ARBA" id="ARBA00022676"/>
    </source>
</evidence>
<evidence type="ECO:0000256" key="9">
    <source>
        <dbReference type="ARBA" id="ARBA00023136"/>
    </source>
</evidence>
<proteinExistence type="predicted"/>